<dbReference type="InterPro" id="IPR009057">
    <property type="entry name" value="Homeodomain-like_sf"/>
</dbReference>
<comment type="caution">
    <text evidence="5">The sequence shown here is derived from an EMBL/GenBank/DDBJ whole genome shotgun (WGS) entry which is preliminary data.</text>
</comment>
<sequence length="362" mass="39438">MVVLAPDGVMPFELGIPTRIFDCAWDGDGSPLYDVRVCTPDGAPVRTDAGFSVSVEHGPEALEEADTVVVPPAHALRRQAEEGLLDQKLKDALARIRPGARIVSICTGAYALAAVGLLDGRRATTHWYEADHFRALFPRVEVDAEVLFVDDGDVLTSAGAAAGVDLCLHLVRRDHGSAVANRVARLCVVPPWREGGQAQFIERPVPELSVATTAPTRAWALERLERPLTLAELAGHARMSVRTFTRRFRDESGLTPGQWLTAQRVELAKQLLETSDLPVDHIADRAGFGSGNSLRQHMRSVVGVSPAAYRRTFRTMSTVPAMSHRTEPPRTTAHGTSSRGTSSPRTTSQRVSSHRTSEEYSR</sequence>
<dbReference type="SMART" id="SM00342">
    <property type="entry name" value="HTH_ARAC"/>
    <property type="match status" value="1"/>
</dbReference>
<evidence type="ECO:0000256" key="3">
    <source>
        <dbReference type="SAM" id="MobiDB-lite"/>
    </source>
</evidence>
<dbReference type="Pfam" id="PF12833">
    <property type="entry name" value="HTH_18"/>
    <property type="match status" value="1"/>
</dbReference>
<keyword evidence="1" id="KW-0805">Transcription regulation</keyword>
<evidence type="ECO:0000313" key="6">
    <source>
        <dbReference type="Proteomes" id="UP000619486"/>
    </source>
</evidence>
<proteinExistence type="predicted"/>
<gene>
    <name evidence="5" type="ORF">GCM10014713_57900</name>
</gene>
<dbReference type="Gene3D" id="1.10.10.60">
    <property type="entry name" value="Homeodomain-like"/>
    <property type="match status" value="1"/>
</dbReference>
<keyword evidence="2" id="KW-0804">Transcription</keyword>
<keyword evidence="6" id="KW-1185">Reference proteome</keyword>
<dbReference type="SUPFAM" id="SSF46689">
    <property type="entry name" value="Homeodomain-like"/>
    <property type="match status" value="2"/>
</dbReference>
<dbReference type="PROSITE" id="PS01124">
    <property type="entry name" value="HTH_ARAC_FAMILY_2"/>
    <property type="match status" value="1"/>
</dbReference>
<accession>A0A918LV34</accession>
<reference evidence="5" key="2">
    <citation type="submission" date="2020-09" db="EMBL/GenBank/DDBJ databases">
        <authorList>
            <person name="Sun Q."/>
            <person name="Ohkuma M."/>
        </authorList>
    </citation>
    <scope>NUCLEOTIDE SEQUENCE</scope>
    <source>
        <strain evidence="5">JCM 3172</strain>
    </source>
</reference>
<evidence type="ECO:0000259" key="4">
    <source>
        <dbReference type="PROSITE" id="PS01124"/>
    </source>
</evidence>
<dbReference type="InterPro" id="IPR002818">
    <property type="entry name" value="DJ-1/PfpI"/>
</dbReference>
<dbReference type="PANTHER" id="PTHR43130">
    <property type="entry name" value="ARAC-FAMILY TRANSCRIPTIONAL REGULATOR"/>
    <property type="match status" value="1"/>
</dbReference>
<evidence type="ECO:0000256" key="1">
    <source>
        <dbReference type="ARBA" id="ARBA00023015"/>
    </source>
</evidence>
<organism evidence="5 6">
    <name type="scientific">Streptomyces purpureus</name>
    <dbReference type="NCBI Taxonomy" id="1951"/>
    <lineage>
        <taxon>Bacteria</taxon>
        <taxon>Bacillati</taxon>
        <taxon>Actinomycetota</taxon>
        <taxon>Actinomycetes</taxon>
        <taxon>Kitasatosporales</taxon>
        <taxon>Streptomycetaceae</taxon>
        <taxon>Streptomyces</taxon>
    </lineage>
</organism>
<dbReference type="SUPFAM" id="SSF52317">
    <property type="entry name" value="Class I glutamine amidotransferase-like"/>
    <property type="match status" value="1"/>
</dbReference>
<dbReference type="InterPro" id="IPR018060">
    <property type="entry name" value="HTH_AraC"/>
</dbReference>
<dbReference type="AlphaFoldDB" id="A0A918LV34"/>
<reference evidence="5" key="1">
    <citation type="journal article" date="2014" name="Int. J. Syst. Evol. Microbiol.">
        <title>Complete genome sequence of Corynebacterium casei LMG S-19264T (=DSM 44701T), isolated from a smear-ripened cheese.</title>
        <authorList>
            <consortium name="US DOE Joint Genome Institute (JGI-PGF)"/>
            <person name="Walter F."/>
            <person name="Albersmeier A."/>
            <person name="Kalinowski J."/>
            <person name="Ruckert C."/>
        </authorList>
    </citation>
    <scope>NUCLEOTIDE SEQUENCE</scope>
    <source>
        <strain evidence="5">JCM 3172</strain>
    </source>
</reference>
<dbReference type="GO" id="GO:0003700">
    <property type="term" value="F:DNA-binding transcription factor activity"/>
    <property type="evidence" value="ECO:0007669"/>
    <property type="project" value="InterPro"/>
</dbReference>
<feature type="compositionally biased region" description="Low complexity" evidence="3">
    <location>
        <begin position="335"/>
        <end position="348"/>
    </location>
</feature>
<protein>
    <submittedName>
        <fullName evidence="5">Transcriptional regulator</fullName>
    </submittedName>
</protein>
<dbReference type="InterPro" id="IPR052158">
    <property type="entry name" value="INH-QAR"/>
</dbReference>
<feature type="region of interest" description="Disordered" evidence="3">
    <location>
        <begin position="315"/>
        <end position="362"/>
    </location>
</feature>
<name>A0A918LV34_9ACTN</name>
<dbReference type="EMBL" id="BMQQ01000030">
    <property type="protein sequence ID" value="GGT56610.1"/>
    <property type="molecule type" value="Genomic_DNA"/>
</dbReference>
<dbReference type="CDD" id="cd03137">
    <property type="entry name" value="GATase1_AraC_1"/>
    <property type="match status" value="1"/>
</dbReference>
<evidence type="ECO:0000313" key="5">
    <source>
        <dbReference type="EMBL" id="GGT56610.1"/>
    </source>
</evidence>
<dbReference type="Gene3D" id="3.40.50.880">
    <property type="match status" value="1"/>
</dbReference>
<dbReference type="Proteomes" id="UP000619486">
    <property type="component" value="Unassembled WGS sequence"/>
</dbReference>
<feature type="domain" description="HTH araC/xylS-type" evidence="4">
    <location>
        <begin position="214"/>
        <end position="312"/>
    </location>
</feature>
<dbReference type="GO" id="GO:0043565">
    <property type="term" value="F:sequence-specific DNA binding"/>
    <property type="evidence" value="ECO:0007669"/>
    <property type="project" value="InterPro"/>
</dbReference>
<dbReference type="PANTHER" id="PTHR43130:SF3">
    <property type="entry name" value="HTH-TYPE TRANSCRIPTIONAL REGULATOR RV1931C"/>
    <property type="match status" value="1"/>
</dbReference>
<dbReference type="Pfam" id="PF01965">
    <property type="entry name" value="DJ-1_PfpI"/>
    <property type="match status" value="1"/>
</dbReference>
<evidence type="ECO:0000256" key="2">
    <source>
        <dbReference type="ARBA" id="ARBA00023163"/>
    </source>
</evidence>
<dbReference type="InterPro" id="IPR029062">
    <property type="entry name" value="Class_I_gatase-like"/>
</dbReference>